<dbReference type="PANTHER" id="PTHR42972">
    <property type="entry name" value="TOL-PAL SYSTEM PROTEIN TOLB"/>
    <property type="match status" value="1"/>
</dbReference>
<dbReference type="AlphaFoldDB" id="A0A1I4VAB0"/>
<reference evidence="4 5" key="1">
    <citation type="submission" date="2016-10" db="EMBL/GenBank/DDBJ databases">
        <authorList>
            <person name="de Groot N.N."/>
        </authorList>
    </citation>
    <scope>NUCLEOTIDE SEQUENCE [LARGE SCALE GENOMIC DNA]</scope>
    <source>
        <strain evidence="4 5">CGMCC 1.7659</strain>
    </source>
</reference>
<dbReference type="GO" id="GO:0016787">
    <property type="term" value="F:hydrolase activity"/>
    <property type="evidence" value="ECO:0007669"/>
    <property type="project" value="UniProtKB-KW"/>
</dbReference>
<dbReference type="PROSITE" id="PS51257">
    <property type="entry name" value="PROKAR_LIPOPROTEIN"/>
    <property type="match status" value="1"/>
</dbReference>
<dbReference type="Gene3D" id="3.40.50.1820">
    <property type="entry name" value="alpha/beta hydrolase"/>
    <property type="match status" value="2"/>
</dbReference>
<keyword evidence="2" id="KW-0378">Hydrolase</keyword>
<evidence type="ECO:0000256" key="3">
    <source>
        <dbReference type="SAM" id="SignalP"/>
    </source>
</evidence>
<evidence type="ECO:0000256" key="1">
    <source>
        <dbReference type="ARBA" id="ARBA00022729"/>
    </source>
</evidence>
<dbReference type="EMBL" id="FOVF01000001">
    <property type="protein sequence ID" value="SFM98142.1"/>
    <property type="molecule type" value="Genomic_DNA"/>
</dbReference>
<keyword evidence="5" id="KW-1185">Reference proteome</keyword>
<evidence type="ECO:0000313" key="4">
    <source>
        <dbReference type="EMBL" id="SFM98142.1"/>
    </source>
</evidence>
<dbReference type="STRING" id="578942.SAMN05216289_101265"/>
<feature type="signal peptide" evidence="3">
    <location>
        <begin position="1"/>
        <end position="33"/>
    </location>
</feature>
<dbReference type="OrthoDB" id="505233at2"/>
<protein>
    <submittedName>
        <fullName evidence="4">Esterase PHB depolymerase</fullName>
    </submittedName>
</protein>
<accession>A0A1I4VAB0</accession>
<dbReference type="InterPro" id="IPR010126">
    <property type="entry name" value="Esterase_phb"/>
</dbReference>
<feature type="chain" id="PRO_5011561362" evidence="3">
    <location>
        <begin position="34"/>
        <end position="345"/>
    </location>
</feature>
<dbReference type="SUPFAM" id="SSF53474">
    <property type="entry name" value="alpha/beta-Hydrolases"/>
    <property type="match status" value="1"/>
</dbReference>
<name>A0A1I4VAB0_9GAMM</name>
<dbReference type="PANTHER" id="PTHR42972:SF8">
    <property type="entry name" value="POLYHYDROXYBUTYRATE DEPOLYMERASE"/>
    <property type="match status" value="1"/>
</dbReference>
<dbReference type="Proteomes" id="UP000198575">
    <property type="component" value="Unassembled WGS sequence"/>
</dbReference>
<gene>
    <name evidence="4" type="ORF">SAMN05216289_101265</name>
</gene>
<proteinExistence type="predicted"/>
<keyword evidence="1 3" id="KW-0732">Signal</keyword>
<dbReference type="Pfam" id="PF10503">
    <property type="entry name" value="Esterase_PHB"/>
    <property type="match status" value="1"/>
</dbReference>
<dbReference type="InterPro" id="IPR029058">
    <property type="entry name" value="AB_hydrolase_fold"/>
</dbReference>
<evidence type="ECO:0000313" key="5">
    <source>
        <dbReference type="Proteomes" id="UP000198575"/>
    </source>
</evidence>
<dbReference type="GO" id="GO:0005576">
    <property type="term" value="C:extracellular region"/>
    <property type="evidence" value="ECO:0007669"/>
    <property type="project" value="InterPro"/>
</dbReference>
<sequence length="345" mass="35485">MKSFPASRFIPVATSAIVASLLATMGCSSPQSAAALPGLKLDPSRTTVSGLSSGAYMATQAHMAFSDHIAGVALLAGGPYGCAQGSLEVALSRCMNPAADTLPDVDGLAESARRKAASGAIAPLSGLAGDRVLVMHGSLDTTVGAAVSAAGASLYRALGGAVVEEDFEREMAHTFPTLAAGGACKTSESPYLGQCGFDAAGAILQALYPGDAAAAEAATGELRRFDQKAYLPEGKDAMLADTGYVYVPKACAAGETCGLHIALHGCQQNADAVGEAFVRDAGYNRWADARRLVVLYPQSRASYAPLNPKACWDWWGYSGTDYDTRQGVQLRWLANAAAALGAPLE</sequence>
<organism evidence="4 5">
    <name type="scientific">Dokdonella immobilis</name>
    <dbReference type="NCBI Taxonomy" id="578942"/>
    <lineage>
        <taxon>Bacteria</taxon>
        <taxon>Pseudomonadati</taxon>
        <taxon>Pseudomonadota</taxon>
        <taxon>Gammaproteobacteria</taxon>
        <taxon>Lysobacterales</taxon>
        <taxon>Rhodanobacteraceae</taxon>
        <taxon>Dokdonella</taxon>
    </lineage>
</organism>
<evidence type="ECO:0000256" key="2">
    <source>
        <dbReference type="ARBA" id="ARBA00022801"/>
    </source>
</evidence>